<comment type="caution">
    <text evidence="2">The sequence shown here is derived from an EMBL/GenBank/DDBJ whole genome shotgun (WGS) entry which is preliminary data.</text>
</comment>
<dbReference type="EMBL" id="JASBNA010000071">
    <property type="protein sequence ID" value="KAK7678463.1"/>
    <property type="molecule type" value="Genomic_DNA"/>
</dbReference>
<dbReference type="AlphaFoldDB" id="A0AAW0FCH8"/>
<keyword evidence="1" id="KW-0472">Membrane</keyword>
<dbReference type="Proteomes" id="UP001385951">
    <property type="component" value="Unassembled WGS sequence"/>
</dbReference>
<reference evidence="2 3" key="1">
    <citation type="submission" date="2022-09" db="EMBL/GenBank/DDBJ databases">
        <authorList>
            <person name="Palmer J.M."/>
        </authorList>
    </citation>
    <scope>NUCLEOTIDE SEQUENCE [LARGE SCALE GENOMIC DNA]</scope>
    <source>
        <strain evidence="2 3">DSM 7382</strain>
    </source>
</reference>
<organism evidence="2 3">
    <name type="scientific">Cerrena zonata</name>
    <dbReference type="NCBI Taxonomy" id="2478898"/>
    <lineage>
        <taxon>Eukaryota</taxon>
        <taxon>Fungi</taxon>
        <taxon>Dikarya</taxon>
        <taxon>Basidiomycota</taxon>
        <taxon>Agaricomycotina</taxon>
        <taxon>Agaricomycetes</taxon>
        <taxon>Polyporales</taxon>
        <taxon>Cerrenaceae</taxon>
        <taxon>Cerrena</taxon>
    </lineage>
</organism>
<accession>A0AAW0FCH8</accession>
<gene>
    <name evidence="2" type="ORF">QCA50_018523</name>
</gene>
<evidence type="ECO:0000256" key="1">
    <source>
        <dbReference type="SAM" id="Phobius"/>
    </source>
</evidence>
<sequence length="242" mass="26391">MNEKENAWINVLVNGVEARTEGRQYNNGVVYLMFPASHGSVISFNLDSELRQGAYLMFSIQSEDGTVIDNILVSPGENEITSIPLAEHLVLGREYTLSDAPGFSPGMMGTVTICIDLFIVRLFREPRGFLQDQLEYISSQFNQRVSIDTGLPGGPKLAPQLGLPKDVVEKWVHSPAKDPPKAFRSFVMTVMFSAYPSATLPYCIPGKECTPSENAPPHKAASLALAGFVAVVVILTLAKLTC</sequence>
<feature type="transmembrane region" description="Helical" evidence="1">
    <location>
        <begin position="220"/>
        <end position="238"/>
    </location>
</feature>
<evidence type="ECO:0000313" key="2">
    <source>
        <dbReference type="EMBL" id="KAK7678463.1"/>
    </source>
</evidence>
<keyword evidence="1" id="KW-0812">Transmembrane</keyword>
<proteinExistence type="predicted"/>
<keyword evidence="1" id="KW-1133">Transmembrane helix</keyword>
<name>A0AAW0FCH8_9APHY</name>
<protein>
    <submittedName>
        <fullName evidence="2">Uncharacterized protein</fullName>
    </submittedName>
</protein>
<evidence type="ECO:0000313" key="3">
    <source>
        <dbReference type="Proteomes" id="UP001385951"/>
    </source>
</evidence>
<keyword evidence="3" id="KW-1185">Reference proteome</keyword>